<evidence type="ECO:0000313" key="9">
    <source>
        <dbReference type="EMBL" id="SDU79776.1"/>
    </source>
</evidence>
<evidence type="ECO:0000313" key="10">
    <source>
        <dbReference type="Proteomes" id="UP000183180"/>
    </source>
</evidence>
<reference evidence="9 10" key="1">
    <citation type="submission" date="2016-10" db="EMBL/GenBank/DDBJ databases">
        <authorList>
            <person name="de Groot N.N."/>
        </authorList>
    </citation>
    <scope>NUCLEOTIDE SEQUENCE [LARGE SCALE GENOMIC DNA]</scope>
    <source>
        <strain evidence="9 10">DSM 44215</strain>
    </source>
</reference>
<evidence type="ECO:0000256" key="7">
    <source>
        <dbReference type="ARBA" id="ARBA00039456"/>
    </source>
</evidence>
<dbReference type="Proteomes" id="UP000183180">
    <property type="component" value="Unassembled WGS sequence"/>
</dbReference>
<comment type="catalytic activity">
    <reaction evidence="6">
        <text>a 4-saturated-(3S)-3-hydroxyacyl-CoA = a (3E)-enoyl-CoA + H2O</text>
        <dbReference type="Rhea" id="RHEA:20724"/>
        <dbReference type="ChEBI" id="CHEBI:15377"/>
        <dbReference type="ChEBI" id="CHEBI:58521"/>
        <dbReference type="ChEBI" id="CHEBI:137480"/>
        <dbReference type="EC" id="4.2.1.17"/>
    </reaction>
</comment>
<dbReference type="OrthoDB" id="8452484at2"/>
<comment type="catalytic activity">
    <reaction evidence="5">
        <text>a (3S)-3-hydroxyacyl-CoA = a (2E)-enoyl-CoA + H2O</text>
        <dbReference type="Rhea" id="RHEA:16105"/>
        <dbReference type="ChEBI" id="CHEBI:15377"/>
        <dbReference type="ChEBI" id="CHEBI:57318"/>
        <dbReference type="ChEBI" id="CHEBI:58856"/>
        <dbReference type="EC" id="4.2.1.17"/>
    </reaction>
</comment>
<name>A0A1H2LH97_9ACTN</name>
<evidence type="ECO:0000256" key="1">
    <source>
        <dbReference type="ARBA" id="ARBA00002994"/>
    </source>
</evidence>
<dbReference type="InterPro" id="IPR014748">
    <property type="entry name" value="Enoyl-CoA_hydra_C"/>
</dbReference>
<dbReference type="Gene3D" id="1.10.12.10">
    <property type="entry name" value="Lyase 2-enoyl-coa Hydratase, Chain A, domain 2"/>
    <property type="match status" value="1"/>
</dbReference>
<dbReference type="AlphaFoldDB" id="A0A1H2LH97"/>
<evidence type="ECO:0000256" key="5">
    <source>
        <dbReference type="ARBA" id="ARBA00023709"/>
    </source>
</evidence>
<comment type="function">
    <text evidence="1">Could possibly oxidize fatty acids using specific components.</text>
</comment>
<gene>
    <name evidence="9" type="ORF">SAMN04488548_136271</name>
</gene>
<dbReference type="GO" id="GO:0004300">
    <property type="term" value="F:enoyl-CoA hydratase activity"/>
    <property type="evidence" value="ECO:0007669"/>
    <property type="project" value="UniProtKB-EC"/>
</dbReference>
<evidence type="ECO:0000256" key="8">
    <source>
        <dbReference type="ARBA" id="ARBA00073436"/>
    </source>
</evidence>
<comment type="similarity">
    <text evidence="2">Belongs to the enoyl-CoA hydratase/isomerase family.</text>
</comment>
<dbReference type="EC" id="4.2.1.17" evidence="3"/>
<accession>A0A1H2LH97</accession>
<dbReference type="PANTHER" id="PTHR11941:SF54">
    <property type="entry name" value="ENOYL-COA HYDRATASE, MITOCHONDRIAL"/>
    <property type="match status" value="1"/>
</dbReference>
<dbReference type="Gene3D" id="3.90.226.10">
    <property type="entry name" value="2-enoyl-CoA Hydratase, Chain A, domain 1"/>
    <property type="match status" value="1"/>
</dbReference>
<dbReference type="RefSeq" id="WP_074853584.1">
    <property type="nucleotide sequence ID" value="NZ_FNLM01000036.1"/>
</dbReference>
<evidence type="ECO:0000256" key="2">
    <source>
        <dbReference type="ARBA" id="ARBA00005254"/>
    </source>
</evidence>
<sequence>MAERAEDIVTWTTAKPGITSVVLNRPPANALGIPLLDGMHLAIDAAEKAGDVKVMVISSAQPKFFAAGADIKHLSSIDAETFTAYGDKMREVNDRLAAAGWISIAAVDGVALGGGLELAMACTLRVAGSGGKFGLPEVKLGLIPGAGGTQRLPRLVGRGRALDIMLTARQVGTDEAYRIGLVDRVTDGDVVEAALAFADELVGPSLPAQLSVVRTVDAAFDLPLGEGARFEVSEIQSLFERGEAAEGISAFVAKRAPQFR</sequence>
<dbReference type="GO" id="GO:0006635">
    <property type="term" value="P:fatty acid beta-oxidation"/>
    <property type="evidence" value="ECO:0007669"/>
    <property type="project" value="TreeGrafter"/>
</dbReference>
<proteinExistence type="inferred from homology"/>
<dbReference type="InterPro" id="IPR001753">
    <property type="entry name" value="Enoyl-CoA_hydra/iso"/>
</dbReference>
<evidence type="ECO:0000256" key="6">
    <source>
        <dbReference type="ARBA" id="ARBA00023717"/>
    </source>
</evidence>
<dbReference type="SUPFAM" id="SSF52096">
    <property type="entry name" value="ClpP/crotonase"/>
    <property type="match status" value="1"/>
</dbReference>
<dbReference type="FunFam" id="3.90.226.10:FF:000009">
    <property type="entry name" value="Carnitinyl-CoA dehydratase"/>
    <property type="match status" value="1"/>
</dbReference>
<dbReference type="InterPro" id="IPR029045">
    <property type="entry name" value="ClpP/crotonase-like_dom_sf"/>
</dbReference>
<evidence type="ECO:0000256" key="3">
    <source>
        <dbReference type="ARBA" id="ARBA00012076"/>
    </source>
</evidence>
<keyword evidence="4" id="KW-0456">Lyase</keyword>
<dbReference type="STRING" id="158898.SAMN04488548_136271"/>
<organism evidence="9 10">
    <name type="scientific">Gordonia westfalica</name>
    <dbReference type="NCBI Taxonomy" id="158898"/>
    <lineage>
        <taxon>Bacteria</taxon>
        <taxon>Bacillati</taxon>
        <taxon>Actinomycetota</taxon>
        <taxon>Actinomycetes</taxon>
        <taxon>Mycobacteriales</taxon>
        <taxon>Gordoniaceae</taxon>
        <taxon>Gordonia</taxon>
    </lineage>
</organism>
<dbReference type="EMBL" id="FNLM01000036">
    <property type="protein sequence ID" value="SDU79776.1"/>
    <property type="molecule type" value="Genomic_DNA"/>
</dbReference>
<dbReference type="Pfam" id="PF00378">
    <property type="entry name" value="ECH_1"/>
    <property type="match status" value="1"/>
</dbReference>
<protein>
    <recommendedName>
        <fullName evidence="7">Probable enoyl-CoA hydratase EchA17</fullName>
        <ecNumber evidence="3">4.2.1.17</ecNumber>
    </recommendedName>
    <alternativeName>
        <fullName evidence="8">Probable enoyl-CoA hydratase echA17</fullName>
    </alternativeName>
</protein>
<evidence type="ECO:0000256" key="4">
    <source>
        <dbReference type="ARBA" id="ARBA00023239"/>
    </source>
</evidence>
<dbReference type="PANTHER" id="PTHR11941">
    <property type="entry name" value="ENOYL-COA HYDRATASE-RELATED"/>
    <property type="match status" value="1"/>
</dbReference>
<dbReference type="CDD" id="cd06558">
    <property type="entry name" value="crotonase-like"/>
    <property type="match status" value="1"/>
</dbReference>